<keyword evidence="2" id="KW-0808">Transferase</keyword>
<keyword evidence="1" id="KW-0645">Protease</keyword>
<feature type="non-terminal residue" evidence="10">
    <location>
        <position position="1"/>
    </location>
</feature>
<dbReference type="InterPro" id="IPR043502">
    <property type="entry name" value="DNA/RNA_pol_sf"/>
</dbReference>
<keyword evidence="3" id="KW-0548">Nucleotidyltransferase</keyword>
<dbReference type="EMBL" id="VJMH01001398">
    <property type="protein sequence ID" value="KAF0712140.1"/>
    <property type="molecule type" value="Genomic_DNA"/>
</dbReference>
<dbReference type="GO" id="GO:0006508">
    <property type="term" value="P:proteolysis"/>
    <property type="evidence" value="ECO:0007669"/>
    <property type="project" value="UniProtKB-KW"/>
</dbReference>
<dbReference type="GO" id="GO:0003964">
    <property type="term" value="F:RNA-directed DNA polymerase activity"/>
    <property type="evidence" value="ECO:0007669"/>
    <property type="project" value="UniProtKB-KW"/>
</dbReference>
<keyword evidence="6" id="KW-0255">Endonuclease</keyword>
<keyword evidence="5" id="KW-0064">Aspartyl protease</keyword>
<evidence type="ECO:0000256" key="4">
    <source>
        <dbReference type="ARBA" id="ARBA00022722"/>
    </source>
</evidence>
<protein>
    <recommendedName>
        <fullName evidence="9">Reverse transcriptase RNase H-like domain-containing protein</fullName>
    </recommendedName>
</protein>
<evidence type="ECO:0000313" key="10">
    <source>
        <dbReference type="EMBL" id="KAF0712140.1"/>
    </source>
</evidence>
<feature type="non-terminal residue" evidence="10">
    <location>
        <position position="171"/>
    </location>
</feature>
<evidence type="ECO:0000256" key="3">
    <source>
        <dbReference type="ARBA" id="ARBA00022695"/>
    </source>
</evidence>
<evidence type="ECO:0000259" key="9">
    <source>
        <dbReference type="Pfam" id="PF17917"/>
    </source>
</evidence>
<keyword evidence="4" id="KW-0540">Nuclease</keyword>
<evidence type="ECO:0000256" key="5">
    <source>
        <dbReference type="ARBA" id="ARBA00022750"/>
    </source>
</evidence>
<organism evidence="10">
    <name type="scientific">Aphanomyces stellatus</name>
    <dbReference type="NCBI Taxonomy" id="120398"/>
    <lineage>
        <taxon>Eukaryota</taxon>
        <taxon>Sar</taxon>
        <taxon>Stramenopiles</taxon>
        <taxon>Oomycota</taxon>
        <taxon>Saprolegniomycetes</taxon>
        <taxon>Saprolegniales</taxon>
        <taxon>Verrucalvaceae</taxon>
        <taxon>Aphanomyces</taxon>
    </lineage>
</organism>
<dbReference type="PANTHER" id="PTHR33064:SF37">
    <property type="entry name" value="RIBONUCLEASE H"/>
    <property type="match status" value="1"/>
</dbReference>
<sequence length="171" mass="19468">PLQKCLTKALDGKQKRKRIAASIQIELTSEEQAAFEAVKSKLRAAVELSHPRDEATMCLFTDASDTGWSIIVTQVLKFDQTTPIQDQQHEMLVCQSGMFTGAQLNWSVIEKEAYPIAPTCDKLNHLLLRPQGFRMYCDHENLIEVFAPNKEWKAYKRAKLTRWAAIIGGYR</sequence>
<dbReference type="AlphaFoldDB" id="A0A6A4ZQV6"/>
<dbReference type="OrthoDB" id="127017at2759"/>
<accession>A0A6A4ZQV6</accession>
<evidence type="ECO:0000256" key="8">
    <source>
        <dbReference type="ARBA" id="ARBA00022918"/>
    </source>
</evidence>
<dbReference type="InterPro" id="IPR051320">
    <property type="entry name" value="Viral_Replic_Matur_Polypro"/>
</dbReference>
<evidence type="ECO:0000256" key="1">
    <source>
        <dbReference type="ARBA" id="ARBA00022670"/>
    </source>
</evidence>
<reference evidence="10" key="1">
    <citation type="submission" date="2019-06" db="EMBL/GenBank/DDBJ databases">
        <title>Genomics analysis of Aphanomyces spp. identifies a new class of oomycete effector associated with host adaptation.</title>
        <authorList>
            <person name="Gaulin E."/>
        </authorList>
    </citation>
    <scope>NUCLEOTIDE SEQUENCE</scope>
    <source>
        <strain evidence="10">CBS 578.67</strain>
    </source>
</reference>
<comment type="caution">
    <text evidence="10">The sequence shown here is derived from an EMBL/GenBank/DDBJ whole genome shotgun (WGS) entry which is preliminary data.</text>
</comment>
<feature type="domain" description="Reverse transcriptase RNase H-like" evidence="9">
    <location>
        <begin position="54"/>
        <end position="170"/>
    </location>
</feature>
<keyword evidence="7" id="KW-0378">Hydrolase</keyword>
<dbReference type="PANTHER" id="PTHR33064">
    <property type="entry name" value="POL PROTEIN"/>
    <property type="match status" value="1"/>
</dbReference>
<evidence type="ECO:0000256" key="6">
    <source>
        <dbReference type="ARBA" id="ARBA00022759"/>
    </source>
</evidence>
<dbReference type="InterPro" id="IPR041373">
    <property type="entry name" value="RT_RNaseH"/>
</dbReference>
<dbReference type="GO" id="GO:0004190">
    <property type="term" value="F:aspartic-type endopeptidase activity"/>
    <property type="evidence" value="ECO:0007669"/>
    <property type="project" value="UniProtKB-KW"/>
</dbReference>
<gene>
    <name evidence="10" type="ORF">As57867_004897</name>
</gene>
<evidence type="ECO:0000256" key="2">
    <source>
        <dbReference type="ARBA" id="ARBA00022679"/>
    </source>
</evidence>
<keyword evidence="8" id="KW-0695">RNA-directed DNA polymerase</keyword>
<dbReference type="SUPFAM" id="SSF56672">
    <property type="entry name" value="DNA/RNA polymerases"/>
    <property type="match status" value="1"/>
</dbReference>
<dbReference type="Pfam" id="PF17917">
    <property type="entry name" value="RT_RNaseH"/>
    <property type="match status" value="1"/>
</dbReference>
<dbReference type="GO" id="GO:0004519">
    <property type="term" value="F:endonuclease activity"/>
    <property type="evidence" value="ECO:0007669"/>
    <property type="project" value="UniProtKB-KW"/>
</dbReference>
<name>A0A6A4ZQV6_9STRA</name>
<evidence type="ECO:0000256" key="7">
    <source>
        <dbReference type="ARBA" id="ARBA00022801"/>
    </source>
</evidence>
<proteinExistence type="predicted"/>